<evidence type="ECO:0000313" key="4">
    <source>
        <dbReference type="Proteomes" id="UP001195483"/>
    </source>
</evidence>
<reference evidence="3" key="2">
    <citation type="journal article" date="2021" name="Genome Biol. Evol.">
        <title>Developing a high-quality reference genome for a parasitic bivalve with doubly uniparental inheritance (Bivalvia: Unionida).</title>
        <authorList>
            <person name="Smith C.H."/>
        </authorList>
    </citation>
    <scope>NUCLEOTIDE SEQUENCE</scope>
    <source>
        <strain evidence="3">CHS0354</strain>
        <tissue evidence="3">Mantle</tissue>
    </source>
</reference>
<keyword evidence="1" id="KW-0853">WD repeat</keyword>
<dbReference type="GO" id="GO:0019005">
    <property type="term" value="C:SCF ubiquitin ligase complex"/>
    <property type="evidence" value="ECO:0007669"/>
    <property type="project" value="InterPro"/>
</dbReference>
<dbReference type="EMBL" id="JAEAOA010001139">
    <property type="protein sequence ID" value="KAK3576061.1"/>
    <property type="molecule type" value="Genomic_DNA"/>
</dbReference>
<dbReference type="InterPro" id="IPR036047">
    <property type="entry name" value="F-box-like_dom_sf"/>
</dbReference>
<evidence type="ECO:0000256" key="1">
    <source>
        <dbReference type="PROSITE-ProRule" id="PRU00221"/>
    </source>
</evidence>
<dbReference type="Gene3D" id="2.130.10.10">
    <property type="entry name" value="YVTN repeat-like/Quinoprotein amine dehydrogenase"/>
    <property type="match status" value="1"/>
</dbReference>
<dbReference type="InterPro" id="IPR015943">
    <property type="entry name" value="WD40/YVTN_repeat-like_dom_sf"/>
</dbReference>
<dbReference type="SMART" id="SM00256">
    <property type="entry name" value="FBOX"/>
    <property type="match status" value="1"/>
</dbReference>
<dbReference type="Gene3D" id="1.20.1280.50">
    <property type="match status" value="1"/>
</dbReference>
<evidence type="ECO:0000259" key="2">
    <source>
        <dbReference type="PROSITE" id="PS50181"/>
    </source>
</evidence>
<dbReference type="PROSITE" id="PS50082">
    <property type="entry name" value="WD_REPEATS_2"/>
    <property type="match status" value="1"/>
</dbReference>
<dbReference type="SUPFAM" id="SSF50965">
    <property type="entry name" value="Galactose oxidase, central domain"/>
    <property type="match status" value="1"/>
</dbReference>
<organism evidence="3 4">
    <name type="scientific">Potamilus streckersoni</name>
    <dbReference type="NCBI Taxonomy" id="2493646"/>
    <lineage>
        <taxon>Eukaryota</taxon>
        <taxon>Metazoa</taxon>
        <taxon>Spiralia</taxon>
        <taxon>Lophotrochozoa</taxon>
        <taxon>Mollusca</taxon>
        <taxon>Bivalvia</taxon>
        <taxon>Autobranchia</taxon>
        <taxon>Heteroconchia</taxon>
        <taxon>Palaeoheterodonta</taxon>
        <taxon>Unionida</taxon>
        <taxon>Unionoidea</taxon>
        <taxon>Unionidae</taxon>
        <taxon>Ambleminae</taxon>
        <taxon>Lampsilini</taxon>
        <taxon>Potamilus</taxon>
    </lineage>
</organism>
<dbReference type="PANTHER" id="PTHR20995:SF17">
    <property type="entry name" value="F-BOX_WD REPEAT-CONTAINING PROTEIN 5"/>
    <property type="match status" value="1"/>
</dbReference>
<feature type="repeat" description="WD" evidence="1">
    <location>
        <begin position="95"/>
        <end position="127"/>
    </location>
</feature>
<name>A0AAE0VFH3_9BIVA</name>
<dbReference type="PROSITE" id="PS50181">
    <property type="entry name" value="FBOX"/>
    <property type="match status" value="1"/>
</dbReference>
<dbReference type="SMART" id="SM00320">
    <property type="entry name" value="WD40"/>
    <property type="match status" value="1"/>
</dbReference>
<reference evidence="3" key="3">
    <citation type="submission" date="2023-05" db="EMBL/GenBank/DDBJ databases">
        <authorList>
            <person name="Smith C.H."/>
        </authorList>
    </citation>
    <scope>NUCLEOTIDE SEQUENCE</scope>
    <source>
        <strain evidence="3">CHS0354</strain>
        <tissue evidence="3">Mantle</tissue>
    </source>
</reference>
<dbReference type="InterPro" id="IPR001810">
    <property type="entry name" value="F-box_dom"/>
</dbReference>
<dbReference type="Proteomes" id="UP001195483">
    <property type="component" value="Unassembled WGS sequence"/>
</dbReference>
<dbReference type="Pfam" id="PF00400">
    <property type="entry name" value="WD40"/>
    <property type="match status" value="1"/>
</dbReference>
<evidence type="ECO:0000313" key="3">
    <source>
        <dbReference type="EMBL" id="KAK3576061.1"/>
    </source>
</evidence>
<dbReference type="Pfam" id="PF12937">
    <property type="entry name" value="F-box-like"/>
    <property type="match status" value="1"/>
</dbReference>
<dbReference type="GO" id="GO:0016567">
    <property type="term" value="P:protein ubiquitination"/>
    <property type="evidence" value="ECO:0007669"/>
    <property type="project" value="InterPro"/>
</dbReference>
<dbReference type="InterPro" id="IPR011043">
    <property type="entry name" value="Gal_Oxase/kelch_b-propeller"/>
</dbReference>
<dbReference type="PANTHER" id="PTHR20995">
    <property type="entry name" value="F-BOX/WD REPEAT-CONTAINING PROTEIN 5"/>
    <property type="match status" value="1"/>
</dbReference>
<proteinExistence type="predicted"/>
<dbReference type="InterPro" id="IPR001680">
    <property type="entry name" value="WD40_rpt"/>
</dbReference>
<sequence>MDLEIEKFSLSTWTSLSEEILMKLFHYLPASSLLKVAQVCKTYNRMAFDESLWKDLFYRHWKINRMRPMCPRKVSWVQEYKRLYYHTPSVESEVLRSHTNEVLHVSFAHNGKMFATCSKDGFIKVWDKTRYPCSLKNEANMKRLKWDCTAYSEVNENDTLLLVSGLLSAIGPLQGEIVIFSL</sequence>
<comment type="caution">
    <text evidence="3">The sequence shown here is derived from an EMBL/GenBank/DDBJ whole genome shotgun (WGS) entry which is preliminary data.</text>
</comment>
<protein>
    <recommendedName>
        <fullName evidence="2">F-box domain-containing protein</fullName>
    </recommendedName>
</protein>
<dbReference type="SUPFAM" id="SSF81383">
    <property type="entry name" value="F-box domain"/>
    <property type="match status" value="1"/>
</dbReference>
<keyword evidence="4" id="KW-1185">Reference proteome</keyword>
<dbReference type="PROSITE" id="PS50294">
    <property type="entry name" value="WD_REPEATS_REGION"/>
    <property type="match status" value="1"/>
</dbReference>
<dbReference type="InterPro" id="IPR042508">
    <property type="entry name" value="FBXW5"/>
</dbReference>
<gene>
    <name evidence="3" type="ORF">CHS0354_018330</name>
</gene>
<feature type="domain" description="F-box" evidence="2">
    <location>
        <begin position="10"/>
        <end position="56"/>
    </location>
</feature>
<accession>A0AAE0VFH3</accession>
<dbReference type="AlphaFoldDB" id="A0AAE0VFH3"/>
<reference evidence="3" key="1">
    <citation type="journal article" date="2021" name="Genome Biol. Evol.">
        <title>A High-Quality Reference Genome for a Parasitic Bivalve with Doubly Uniparental Inheritance (Bivalvia: Unionida).</title>
        <authorList>
            <person name="Smith C.H."/>
        </authorList>
    </citation>
    <scope>NUCLEOTIDE SEQUENCE</scope>
    <source>
        <strain evidence="3">CHS0354</strain>
    </source>
</reference>
<dbReference type="GO" id="GO:0080008">
    <property type="term" value="C:Cul4-RING E3 ubiquitin ligase complex"/>
    <property type="evidence" value="ECO:0007669"/>
    <property type="project" value="InterPro"/>
</dbReference>